<keyword evidence="2" id="KW-1185">Reference proteome</keyword>
<dbReference type="AlphaFoldDB" id="T1IFC4"/>
<dbReference type="Proteomes" id="UP000015103">
    <property type="component" value="Unassembled WGS sequence"/>
</dbReference>
<dbReference type="HOGENOM" id="CLU_964160_0_0_1"/>
<dbReference type="EnsemblMetazoa" id="RPRC014993-RA">
    <property type="protein sequence ID" value="RPRC014993-PA"/>
    <property type="gene ID" value="RPRC014993"/>
</dbReference>
<name>T1IFC4_RHOPR</name>
<sequence>MSAPQLASAPKQHPHQIQLFSSLLLQTETIHFNFDANIEEIKIQMTAPQLASAPKQHPYQIQLFSGLLLQSETIHFNFDANIEEIKIQMTAPQLASAPKQHPHQIQLFSSLLLQTETIHFNFVANIEEIKIQMTAPQLASAPKQHPYQIQLFSGLLLQSETIHFNFDANIEEIKKSQQSSSLLLQSGRINFKAIIFLTKLEVMKKARSKWLYYNLPLSLTAALEDPFFLKPTSSINFNAMFGPPNQQVSSEVFFSTSGKLVNFKGLIQNWGLDALVSNGFLTFHISNFD</sequence>
<dbReference type="InParanoid" id="T1IFC4"/>
<accession>T1IFC4</accession>
<dbReference type="VEuPathDB" id="VectorBase:RPRC014993"/>
<dbReference type="EMBL" id="ACPB03008161">
    <property type="status" value="NOT_ANNOTATED_CDS"/>
    <property type="molecule type" value="Genomic_DNA"/>
</dbReference>
<protein>
    <submittedName>
        <fullName evidence="1">Uncharacterized protein</fullName>
    </submittedName>
</protein>
<proteinExistence type="predicted"/>
<dbReference type="EMBL" id="ACPB03008162">
    <property type="status" value="NOT_ANNOTATED_CDS"/>
    <property type="molecule type" value="Genomic_DNA"/>
</dbReference>
<evidence type="ECO:0000313" key="2">
    <source>
        <dbReference type="Proteomes" id="UP000015103"/>
    </source>
</evidence>
<reference evidence="1" key="1">
    <citation type="submission" date="2015-05" db="UniProtKB">
        <authorList>
            <consortium name="EnsemblMetazoa"/>
        </authorList>
    </citation>
    <scope>IDENTIFICATION</scope>
</reference>
<evidence type="ECO:0000313" key="1">
    <source>
        <dbReference type="EnsemblMetazoa" id="RPRC014993-PA"/>
    </source>
</evidence>
<organism evidence="1 2">
    <name type="scientific">Rhodnius prolixus</name>
    <name type="common">Triatomid bug</name>
    <dbReference type="NCBI Taxonomy" id="13249"/>
    <lineage>
        <taxon>Eukaryota</taxon>
        <taxon>Metazoa</taxon>
        <taxon>Ecdysozoa</taxon>
        <taxon>Arthropoda</taxon>
        <taxon>Hexapoda</taxon>
        <taxon>Insecta</taxon>
        <taxon>Pterygota</taxon>
        <taxon>Neoptera</taxon>
        <taxon>Paraneoptera</taxon>
        <taxon>Hemiptera</taxon>
        <taxon>Heteroptera</taxon>
        <taxon>Panheteroptera</taxon>
        <taxon>Cimicomorpha</taxon>
        <taxon>Reduviidae</taxon>
        <taxon>Triatominae</taxon>
        <taxon>Rhodnius</taxon>
    </lineage>
</organism>